<dbReference type="InterPro" id="IPR006840">
    <property type="entry name" value="ChaC"/>
</dbReference>
<dbReference type="PANTHER" id="PTHR12192">
    <property type="entry name" value="CATION TRANSPORT PROTEIN CHAC-RELATED"/>
    <property type="match status" value="1"/>
</dbReference>
<evidence type="ECO:0000256" key="1">
    <source>
        <dbReference type="ARBA" id="ARBA00012344"/>
    </source>
</evidence>
<comment type="caution">
    <text evidence="4">The sequence shown here is derived from an EMBL/GenBank/DDBJ whole genome shotgun (WGS) entry which is preliminary data.</text>
</comment>
<evidence type="ECO:0000256" key="3">
    <source>
        <dbReference type="SAM" id="MobiDB-lite"/>
    </source>
</evidence>
<keyword evidence="2" id="KW-0456">Lyase</keyword>
<dbReference type="CDD" id="cd06661">
    <property type="entry name" value="GGCT_like"/>
    <property type="match status" value="1"/>
</dbReference>
<organism evidence="4 5">
    <name type="scientific">Rivibacter subsaxonicus</name>
    <dbReference type="NCBI Taxonomy" id="457575"/>
    <lineage>
        <taxon>Bacteria</taxon>
        <taxon>Pseudomonadati</taxon>
        <taxon>Pseudomonadota</taxon>
        <taxon>Betaproteobacteria</taxon>
        <taxon>Burkholderiales</taxon>
        <taxon>Rivibacter</taxon>
    </lineage>
</organism>
<dbReference type="PANTHER" id="PTHR12192:SF2">
    <property type="entry name" value="GLUTATHIONE-SPECIFIC GAMMA-GLUTAMYLCYCLOTRANSFERASE 2"/>
    <property type="match status" value="1"/>
</dbReference>
<dbReference type="GO" id="GO:0061928">
    <property type="term" value="F:glutathione specific gamma-glutamylcyclotransferase activity"/>
    <property type="evidence" value="ECO:0007669"/>
    <property type="project" value="UniProtKB-EC"/>
</dbReference>
<dbReference type="GO" id="GO:0005737">
    <property type="term" value="C:cytoplasm"/>
    <property type="evidence" value="ECO:0007669"/>
    <property type="project" value="TreeGrafter"/>
</dbReference>
<proteinExistence type="predicted"/>
<feature type="region of interest" description="Disordered" evidence="3">
    <location>
        <begin position="1"/>
        <end position="23"/>
    </location>
</feature>
<name>A0A4Q7W066_9BURK</name>
<dbReference type="OrthoDB" id="9795692at2"/>
<keyword evidence="5" id="KW-1185">Reference proteome</keyword>
<protein>
    <recommendedName>
        <fullName evidence="1">glutathione-specific gamma-glutamylcyclotransferase</fullName>
        <ecNumber evidence="1">4.3.2.7</ecNumber>
    </recommendedName>
</protein>
<feature type="compositionally biased region" description="Basic and acidic residues" evidence="3">
    <location>
        <begin position="1"/>
        <end position="15"/>
    </location>
</feature>
<sequence>MQSDDERRAVSHEPESPPPAVPVLRDPRLLLERTLAGWQDDQDLWVFGYASLIWRPEFEASERRLASVHGWHRSLRMRSRINRGSPERPGLVFALLPGGSCRGVAYRLARERVPTEIERLWAREMATGVYDPRWLPCRTHAGPVRALAFTLGRNSPNHTGQLAEEELLAILRHARGRYGSTLEYLLDTERSLRAHGIRDRGIERQVALALRHGLAAPRSERGGDD</sequence>
<dbReference type="Gene3D" id="3.10.490.10">
    <property type="entry name" value="Gamma-glutamyl cyclotransferase-like"/>
    <property type="match status" value="1"/>
</dbReference>
<dbReference type="Proteomes" id="UP000293671">
    <property type="component" value="Unassembled WGS sequence"/>
</dbReference>
<evidence type="ECO:0000256" key="2">
    <source>
        <dbReference type="ARBA" id="ARBA00023239"/>
    </source>
</evidence>
<reference evidence="4 5" key="1">
    <citation type="submission" date="2019-02" db="EMBL/GenBank/DDBJ databases">
        <title>Genomic Encyclopedia of Type Strains, Phase IV (KMG-IV): sequencing the most valuable type-strain genomes for metagenomic binning, comparative biology and taxonomic classification.</title>
        <authorList>
            <person name="Goeker M."/>
        </authorList>
    </citation>
    <scope>NUCLEOTIDE SEQUENCE [LARGE SCALE GENOMIC DNA]</scope>
    <source>
        <strain evidence="4 5">DSM 19570</strain>
    </source>
</reference>
<evidence type="ECO:0000313" key="5">
    <source>
        <dbReference type="Proteomes" id="UP000293671"/>
    </source>
</evidence>
<accession>A0A4Q7W066</accession>
<dbReference type="EMBL" id="SHKP01000004">
    <property type="protein sequence ID" value="RZU02561.1"/>
    <property type="molecule type" value="Genomic_DNA"/>
</dbReference>
<dbReference type="RefSeq" id="WP_130430313.1">
    <property type="nucleotide sequence ID" value="NZ_SHKP01000004.1"/>
</dbReference>
<dbReference type="SUPFAM" id="SSF110857">
    <property type="entry name" value="Gamma-glutamyl cyclotransferase-like"/>
    <property type="match status" value="1"/>
</dbReference>
<dbReference type="GO" id="GO:0006751">
    <property type="term" value="P:glutathione catabolic process"/>
    <property type="evidence" value="ECO:0007669"/>
    <property type="project" value="InterPro"/>
</dbReference>
<dbReference type="AlphaFoldDB" id="A0A4Q7W066"/>
<dbReference type="Pfam" id="PF04752">
    <property type="entry name" value="ChaC"/>
    <property type="match status" value="1"/>
</dbReference>
<dbReference type="InterPro" id="IPR036568">
    <property type="entry name" value="GGCT-like_sf"/>
</dbReference>
<evidence type="ECO:0000313" key="4">
    <source>
        <dbReference type="EMBL" id="RZU02561.1"/>
    </source>
</evidence>
<dbReference type="EC" id="4.3.2.7" evidence="1"/>
<dbReference type="InterPro" id="IPR013024">
    <property type="entry name" value="GGCT-like"/>
</dbReference>
<gene>
    <name evidence="4" type="ORF">EV670_0589</name>
</gene>